<name>S9USJ3_9TRYP</name>
<dbReference type="EMBL" id="ATMH01010442">
    <property type="protein sequence ID" value="EPY17526.1"/>
    <property type="molecule type" value="Genomic_DNA"/>
</dbReference>
<sequence length="211" mass="22741">MTRHLFTDTASGTDSMYTFTCRCGGLPEADEHCSPAILQAAMLRTDHELRHQLHRHLHNADHVIVDPAAYPTALSDSHQTMTLVREAYRLKVIEAAVSATASLTGSAVCSSAASTCSCSTSCRPCVGGNHSHHNRGLPMTTAGEDVMPLFTYGILQQEIAEYHHQHSPFNDHLEAAGVYGNGTATYYPRADAHHETAETDGAGSEREPVAA</sequence>
<dbReference type="Proteomes" id="UP000015354">
    <property type="component" value="Unassembled WGS sequence"/>
</dbReference>
<dbReference type="AlphaFoldDB" id="S9USJ3"/>
<proteinExistence type="predicted"/>
<organism evidence="1 2">
    <name type="scientific">Strigomonas culicis</name>
    <dbReference type="NCBI Taxonomy" id="28005"/>
    <lineage>
        <taxon>Eukaryota</taxon>
        <taxon>Discoba</taxon>
        <taxon>Euglenozoa</taxon>
        <taxon>Kinetoplastea</taxon>
        <taxon>Metakinetoplastina</taxon>
        <taxon>Trypanosomatida</taxon>
        <taxon>Trypanosomatidae</taxon>
        <taxon>Strigomonadinae</taxon>
        <taxon>Strigomonas</taxon>
    </lineage>
</organism>
<comment type="caution">
    <text evidence="1">The sequence shown here is derived from an EMBL/GenBank/DDBJ whole genome shotgun (WGS) entry which is preliminary data.</text>
</comment>
<gene>
    <name evidence="1" type="ORF">STCU_10561</name>
</gene>
<evidence type="ECO:0000313" key="1">
    <source>
        <dbReference type="EMBL" id="EPY17526.1"/>
    </source>
</evidence>
<keyword evidence="2" id="KW-1185">Reference proteome</keyword>
<reference evidence="1 2" key="1">
    <citation type="journal article" date="2013" name="PLoS ONE">
        <title>Predicting the Proteins of Angomonas deanei, Strigomonas culicis and Their Respective Endosymbionts Reveals New Aspects of the Trypanosomatidae Family.</title>
        <authorList>
            <person name="Motta M.C."/>
            <person name="Martins A.C."/>
            <person name="de Souza S.S."/>
            <person name="Catta-Preta C.M."/>
            <person name="Silva R."/>
            <person name="Klein C.C."/>
            <person name="de Almeida L.G."/>
            <person name="de Lima Cunha O."/>
            <person name="Ciapina L.P."/>
            <person name="Brocchi M."/>
            <person name="Colabardini A.C."/>
            <person name="de Araujo Lima B."/>
            <person name="Machado C.R."/>
            <person name="de Almeida Soares C.M."/>
            <person name="Probst C.M."/>
            <person name="de Menezes C.B."/>
            <person name="Thompson C.E."/>
            <person name="Bartholomeu D.C."/>
            <person name="Gradia D.F."/>
            <person name="Pavoni D.P."/>
            <person name="Grisard E.C."/>
            <person name="Fantinatti-Garboggini F."/>
            <person name="Marchini F.K."/>
            <person name="Rodrigues-Luiz G.F."/>
            <person name="Wagner G."/>
            <person name="Goldman G.H."/>
            <person name="Fietto J.L."/>
            <person name="Elias M.C."/>
            <person name="Goldman M.H."/>
            <person name="Sagot M.F."/>
            <person name="Pereira M."/>
            <person name="Stoco P.H."/>
            <person name="de Mendonca-Neto R.P."/>
            <person name="Teixeira S.M."/>
            <person name="Maciel T.E."/>
            <person name="de Oliveira Mendes T.A."/>
            <person name="Urmenyi T.P."/>
            <person name="de Souza W."/>
            <person name="Schenkman S."/>
            <person name="de Vasconcelos A.T."/>
        </authorList>
    </citation>
    <scope>NUCLEOTIDE SEQUENCE [LARGE SCALE GENOMIC DNA]</scope>
</reference>
<evidence type="ECO:0000313" key="2">
    <source>
        <dbReference type="Proteomes" id="UP000015354"/>
    </source>
</evidence>
<protein>
    <submittedName>
        <fullName evidence="1">Uncharacterized protein</fullName>
    </submittedName>
</protein>
<accession>S9USJ3</accession>